<gene>
    <name evidence="1" type="ORF">SLS60_001149</name>
</gene>
<proteinExistence type="predicted"/>
<evidence type="ECO:0000313" key="2">
    <source>
        <dbReference type="Proteomes" id="UP001521785"/>
    </source>
</evidence>
<protein>
    <recommendedName>
        <fullName evidence="3">Ricin B lectin domain-containing protein</fullName>
    </recommendedName>
</protein>
<sequence length="193" mass="21235">MSSKQLGKRGVTDYFDPHSYYRFHHKIRPDETLYITDSDGNVDMGPFNTSSSENWQVYYQQGRWFIRPYATSVVSSWTEYQLGLAKDDKGNVGALPKLAKRSGELGQQWTFAQVDDGNGGYGYKISNALLGNTSFLALTGDGGQPGMQSSSEGTVWDIEINRQAGSPGVDNSYQDVANFEACFAVVGNTHACT</sequence>
<comment type="caution">
    <text evidence="1">The sequence shown here is derived from an EMBL/GenBank/DDBJ whole genome shotgun (WGS) entry which is preliminary data.</text>
</comment>
<dbReference type="Proteomes" id="UP001521785">
    <property type="component" value="Unassembled WGS sequence"/>
</dbReference>
<evidence type="ECO:0008006" key="3">
    <source>
        <dbReference type="Google" id="ProtNLM"/>
    </source>
</evidence>
<dbReference type="Gene3D" id="2.80.10.50">
    <property type="match status" value="1"/>
</dbReference>
<organism evidence="1 2">
    <name type="scientific">Paraconiothyrium brasiliense</name>
    <dbReference type="NCBI Taxonomy" id="300254"/>
    <lineage>
        <taxon>Eukaryota</taxon>
        <taxon>Fungi</taxon>
        <taxon>Dikarya</taxon>
        <taxon>Ascomycota</taxon>
        <taxon>Pezizomycotina</taxon>
        <taxon>Dothideomycetes</taxon>
        <taxon>Pleosporomycetidae</taxon>
        <taxon>Pleosporales</taxon>
        <taxon>Massarineae</taxon>
        <taxon>Didymosphaeriaceae</taxon>
        <taxon>Paraconiothyrium</taxon>
    </lineage>
</organism>
<accession>A0ABR3S887</accession>
<dbReference type="EMBL" id="JAKJXO020000001">
    <property type="protein sequence ID" value="KAL1612919.1"/>
    <property type="molecule type" value="Genomic_DNA"/>
</dbReference>
<name>A0ABR3S887_9PLEO</name>
<keyword evidence="2" id="KW-1185">Reference proteome</keyword>
<reference evidence="1 2" key="1">
    <citation type="submission" date="2024-02" db="EMBL/GenBank/DDBJ databases">
        <title>De novo assembly and annotation of 12 fungi associated with fruit tree decline syndrome in Ontario, Canada.</title>
        <authorList>
            <person name="Sulman M."/>
            <person name="Ellouze W."/>
            <person name="Ilyukhin E."/>
        </authorList>
    </citation>
    <scope>NUCLEOTIDE SEQUENCE [LARGE SCALE GENOMIC DNA]</scope>
    <source>
        <strain evidence="1 2">M42-189</strain>
    </source>
</reference>
<evidence type="ECO:0000313" key="1">
    <source>
        <dbReference type="EMBL" id="KAL1612919.1"/>
    </source>
</evidence>